<reference evidence="1" key="1">
    <citation type="submission" date="2021-02" db="EMBL/GenBank/DDBJ databases">
        <authorList>
            <person name="Nowell W R."/>
        </authorList>
    </citation>
    <scope>NUCLEOTIDE SEQUENCE</scope>
</reference>
<evidence type="ECO:0000313" key="1">
    <source>
        <dbReference type="EMBL" id="CAF1219849.1"/>
    </source>
</evidence>
<keyword evidence="3" id="KW-1185">Reference proteome</keyword>
<dbReference type="AlphaFoldDB" id="A0A814XSQ7"/>
<dbReference type="Proteomes" id="UP000681722">
    <property type="component" value="Unassembled WGS sequence"/>
</dbReference>
<dbReference type="EMBL" id="CAJOBC010009262">
    <property type="protein sequence ID" value="CAF3983371.1"/>
    <property type="molecule type" value="Genomic_DNA"/>
</dbReference>
<sequence>MQPVFEQEHAKAIAACAYKIAQASILLQSSPMGIGYLNAQELGTGDHVFAIPVPHTGYYYGHICIVFKHDLMLHPD</sequence>
<name>A0A814XSQ7_9BILA</name>
<dbReference type="OrthoDB" id="9977239at2759"/>
<dbReference type="Proteomes" id="UP000663829">
    <property type="component" value="Unassembled WGS sequence"/>
</dbReference>
<evidence type="ECO:0000313" key="2">
    <source>
        <dbReference type="EMBL" id="CAF3983371.1"/>
    </source>
</evidence>
<proteinExistence type="predicted"/>
<accession>A0A814XSQ7</accession>
<comment type="caution">
    <text evidence="1">The sequence shown here is derived from an EMBL/GenBank/DDBJ whole genome shotgun (WGS) entry which is preliminary data.</text>
</comment>
<dbReference type="EMBL" id="CAJNOQ010009259">
    <property type="protein sequence ID" value="CAF1219849.1"/>
    <property type="molecule type" value="Genomic_DNA"/>
</dbReference>
<protein>
    <submittedName>
        <fullName evidence="1">Uncharacterized protein</fullName>
    </submittedName>
</protein>
<evidence type="ECO:0000313" key="3">
    <source>
        <dbReference type="Proteomes" id="UP000663829"/>
    </source>
</evidence>
<organism evidence="1 3">
    <name type="scientific">Didymodactylos carnosus</name>
    <dbReference type="NCBI Taxonomy" id="1234261"/>
    <lineage>
        <taxon>Eukaryota</taxon>
        <taxon>Metazoa</taxon>
        <taxon>Spiralia</taxon>
        <taxon>Gnathifera</taxon>
        <taxon>Rotifera</taxon>
        <taxon>Eurotatoria</taxon>
        <taxon>Bdelloidea</taxon>
        <taxon>Philodinida</taxon>
        <taxon>Philodinidae</taxon>
        <taxon>Didymodactylos</taxon>
    </lineage>
</organism>
<gene>
    <name evidence="1" type="ORF">GPM918_LOCUS24632</name>
    <name evidence="2" type="ORF">SRO942_LOCUS24635</name>
</gene>